<organism evidence="1 2">
    <name type="scientific">Eufriesea mexicana</name>
    <dbReference type="NCBI Taxonomy" id="516756"/>
    <lineage>
        <taxon>Eukaryota</taxon>
        <taxon>Metazoa</taxon>
        <taxon>Ecdysozoa</taxon>
        <taxon>Arthropoda</taxon>
        <taxon>Hexapoda</taxon>
        <taxon>Insecta</taxon>
        <taxon>Pterygota</taxon>
        <taxon>Neoptera</taxon>
        <taxon>Endopterygota</taxon>
        <taxon>Hymenoptera</taxon>
        <taxon>Apocrita</taxon>
        <taxon>Aculeata</taxon>
        <taxon>Apoidea</taxon>
        <taxon>Anthophila</taxon>
        <taxon>Apidae</taxon>
        <taxon>Eufriesea</taxon>
    </lineage>
</organism>
<protein>
    <submittedName>
        <fullName evidence="1">Uncharacterized protein</fullName>
    </submittedName>
</protein>
<accession>A0A310SPX2</accession>
<keyword evidence="2" id="KW-1185">Reference proteome</keyword>
<reference evidence="1 2" key="1">
    <citation type="submission" date="2015-07" db="EMBL/GenBank/DDBJ databases">
        <title>The genome of Eufriesea mexicana.</title>
        <authorList>
            <person name="Pan H."/>
            <person name="Kapheim K."/>
        </authorList>
    </citation>
    <scope>NUCLEOTIDE SEQUENCE [LARGE SCALE GENOMIC DNA]</scope>
    <source>
        <strain evidence="1">0111107269</strain>
        <tissue evidence="1">Whole body</tissue>
    </source>
</reference>
<dbReference type="Proteomes" id="UP000250275">
    <property type="component" value="Unassembled WGS sequence"/>
</dbReference>
<dbReference type="AlphaFoldDB" id="A0A310SPX2"/>
<name>A0A310SPX2_9HYME</name>
<sequence>MTPRRWMSDIGSVNERRENAEERVGMSRFSVLPFDSLAELRSNHEERGTR</sequence>
<evidence type="ECO:0000313" key="1">
    <source>
        <dbReference type="EMBL" id="OAD60214.1"/>
    </source>
</evidence>
<gene>
    <name evidence="1" type="ORF">WN48_06143</name>
</gene>
<proteinExistence type="predicted"/>
<evidence type="ECO:0000313" key="2">
    <source>
        <dbReference type="Proteomes" id="UP000250275"/>
    </source>
</evidence>
<dbReference type="EMBL" id="KQ760478">
    <property type="protein sequence ID" value="OAD60214.1"/>
    <property type="molecule type" value="Genomic_DNA"/>
</dbReference>